<dbReference type="STRING" id="77166.U4U774"/>
<dbReference type="GO" id="GO:0046872">
    <property type="term" value="F:metal ion binding"/>
    <property type="evidence" value="ECO:0007669"/>
    <property type="project" value="UniProtKB-UniRule"/>
</dbReference>
<evidence type="ECO:0000256" key="2">
    <source>
        <dbReference type="ARBA" id="ARBA00001326"/>
    </source>
</evidence>
<dbReference type="GO" id="GO:0008983">
    <property type="term" value="F:protein-glutamate O-methyltransferase activity"/>
    <property type="evidence" value="ECO:0007669"/>
    <property type="project" value="RHEA"/>
</dbReference>
<dbReference type="GO" id="GO:0032259">
    <property type="term" value="P:methylation"/>
    <property type="evidence" value="ECO:0007669"/>
    <property type="project" value="UniProtKB-KW"/>
</dbReference>
<dbReference type="Gene3D" id="3.40.50.10880">
    <property type="entry name" value="Uncharacterised protein PF01937, DUF89, domain 3"/>
    <property type="match status" value="1"/>
</dbReference>
<name>U4U774_DENPD</name>
<evidence type="ECO:0000256" key="3">
    <source>
        <dbReference type="ARBA" id="ARBA00009519"/>
    </source>
</evidence>
<dbReference type="GO" id="GO:0097023">
    <property type="term" value="F:fructose 6-phosphate aldolase activity"/>
    <property type="evidence" value="ECO:0007669"/>
    <property type="project" value="RHEA"/>
</dbReference>
<dbReference type="AlphaFoldDB" id="U4U774"/>
<keyword evidence="10" id="KW-0489">Methyltransferase</keyword>
<dbReference type="EC" id="3.1.3.-" evidence="10"/>
<comment type="cofactor">
    <cofactor evidence="10">
        <name>Mn(2+)</name>
        <dbReference type="ChEBI" id="CHEBI:29035"/>
    </cofactor>
    <cofactor evidence="10">
        <name>Ni(2+)</name>
        <dbReference type="ChEBI" id="CHEBI:49786"/>
    </cofactor>
</comment>
<keyword evidence="6 10" id="KW-0378">Hydrolase</keyword>
<evidence type="ECO:0000256" key="6">
    <source>
        <dbReference type="ARBA" id="ARBA00022801"/>
    </source>
</evidence>
<dbReference type="InterPro" id="IPR002791">
    <property type="entry name" value="ARMT1-like_metal-bd"/>
</dbReference>
<reference evidence="12 13" key="1">
    <citation type="journal article" date="2013" name="Genome Biol.">
        <title>Draft genome of the mountain pine beetle, Dendroctonus ponderosae Hopkins, a major forest pest.</title>
        <authorList>
            <person name="Keeling C.I."/>
            <person name="Yuen M.M."/>
            <person name="Liao N.Y."/>
            <person name="Docking T.R."/>
            <person name="Chan S.K."/>
            <person name="Taylor G.A."/>
            <person name="Palmquist D.L."/>
            <person name="Jackman S.D."/>
            <person name="Nguyen A."/>
            <person name="Li M."/>
            <person name="Henderson H."/>
            <person name="Janes J.K."/>
            <person name="Zhao Y."/>
            <person name="Pandoh P."/>
            <person name="Moore R."/>
            <person name="Sperling F.A."/>
            <person name="Huber D.P."/>
            <person name="Birol I."/>
            <person name="Jones S.J."/>
            <person name="Bohlmann J."/>
        </authorList>
    </citation>
    <scope>NUCLEOTIDE SEQUENCE</scope>
</reference>
<dbReference type="SUPFAM" id="SSF111321">
    <property type="entry name" value="AF1104-like"/>
    <property type="match status" value="1"/>
</dbReference>
<comment type="catalytic activity">
    <reaction evidence="1 10">
        <text>L-glutamyl-[protein] + S-adenosyl-L-methionine = [protein]-L-glutamate 5-O-methyl ester + S-adenosyl-L-homocysteine</text>
        <dbReference type="Rhea" id="RHEA:24452"/>
        <dbReference type="Rhea" id="RHEA-COMP:10208"/>
        <dbReference type="Rhea" id="RHEA-COMP:10311"/>
        <dbReference type="ChEBI" id="CHEBI:29973"/>
        <dbReference type="ChEBI" id="CHEBI:57856"/>
        <dbReference type="ChEBI" id="CHEBI:59789"/>
        <dbReference type="ChEBI" id="CHEBI:82795"/>
    </reaction>
</comment>
<evidence type="ECO:0000313" key="13">
    <source>
        <dbReference type="Proteomes" id="UP000030742"/>
    </source>
</evidence>
<dbReference type="Pfam" id="PF01937">
    <property type="entry name" value="ARMT1-like_dom"/>
    <property type="match status" value="1"/>
</dbReference>
<dbReference type="GO" id="GO:0005634">
    <property type="term" value="C:nucleus"/>
    <property type="evidence" value="ECO:0007669"/>
    <property type="project" value="TreeGrafter"/>
</dbReference>
<dbReference type="GO" id="GO:0006974">
    <property type="term" value="P:DNA damage response"/>
    <property type="evidence" value="ECO:0007669"/>
    <property type="project" value="TreeGrafter"/>
</dbReference>
<evidence type="ECO:0000256" key="10">
    <source>
        <dbReference type="RuleBase" id="RU367030"/>
    </source>
</evidence>
<evidence type="ECO:0000313" key="12">
    <source>
        <dbReference type="EMBL" id="ERL88198.1"/>
    </source>
</evidence>
<evidence type="ECO:0000256" key="5">
    <source>
        <dbReference type="ARBA" id="ARBA00022723"/>
    </source>
</evidence>
<keyword evidence="5 10" id="KW-0479">Metal-binding</keyword>
<evidence type="ECO:0000256" key="8">
    <source>
        <dbReference type="ARBA" id="ARBA00045980"/>
    </source>
</evidence>
<comment type="catalytic activity">
    <reaction evidence="9 10">
        <text>beta-D-fructose 6-phosphate = dihydroxyacetone + D-glyceraldehyde 3-phosphate</text>
        <dbReference type="Rhea" id="RHEA:28002"/>
        <dbReference type="ChEBI" id="CHEBI:16016"/>
        <dbReference type="ChEBI" id="CHEBI:57634"/>
        <dbReference type="ChEBI" id="CHEBI:59776"/>
    </reaction>
</comment>
<comment type="domain">
    <text evidence="10">Subfamily III proteins have a conserved RTxK motif about 40-50 residues from the C-terminus; the threonine may be replaced by serine or cysteine.</text>
</comment>
<comment type="similarity">
    <text evidence="3 10">Belongs to the damage-control phosphatase family. Sugar phosphate phosphatase III subfamily.</text>
</comment>
<protein>
    <recommendedName>
        <fullName evidence="10">Sugar phosphate phosphatase</fullName>
        <ecNumber evidence="10">2.1.1.-</ecNumber>
        <ecNumber evidence="10">3.1.3.-</ecNumber>
    </recommendedName>
</protein>
<dbReference type="PANTHER" id="PTHR12260:SF6">
    <property type="entry name" value="DAMAGE-CONTROL PHOSPHATASE ARMT1"/>
    <property type="match status" value="1"/>
</dbReference>
<keyword evidence="7 10" id="KW-0464">Manganese</keyword>
<dbReference type="Proteomes" id="UP000030742">
    <property type="component" value="Unassembled WGS sequence"/>
</dbReference>
<dbReference type="FunFam" id="1.20.930.60:FF:000002">
    <property type="entry name" value="Protein-glutamate O-methyltransferase C1393.13"/>
    <property type="match status" value="1"/>
</dbReference>
<accession>U4U774</accession>
<dbReference type="OrthoDB" id="541375at2759"/>
<dbReference type="InterPro" id="IPR039763">
    <property type="entry name" value="ARMT1"/>
</dbReference>
<evidence type="ECO:0000256" key="7">
    <source>
        <dbReference type="ARBA" id="ARBA00023211"/>
    </source>
</evidence>
<comment type="catalytic activity">
    <reaction evidence="2 10">
        <text>beta-D-fructose 1-phosphate + H2O = D-fructose + phosphate</text>
        <dbReference type="Rhea" id="RHEA:35603"/>
        <dbReference type="ChEBI" id="CHEBI:15377"/>
        <dbReference type="ChEBI" id="CHEBI:37721"/>
        <dbReference type="ChEBI" id="CHEBI:43474"/>
        <dbReference type="ChEBI" id="CHEBI:138881"/>
    </reaction>
</comment>
<dbReference type="EMBL" id="KB632033">
    <property type="protein sequence ID" value="ERL88198.1"/>
    <property type="molecule type" value="Genomic_DNA"/>
</dbReference>
<evidence type="ECO:0000256" key="1">
    <source>
        <dbReference type="ARBA" id="ARBA00000807"/>
    </source>
</evidence>
<evidence type="ECO:0000256" key="9">
    <source>
        <dbReference type="ARBA" id="ARBA00048809"/>
    </source>
</evidence>
<comment type="function">
    <text evidence="8 10">Metal-dependent phosphatase that shows phosphatase activity against several substrates, including fructose-1-phosphate and fructose-6-phosphate. Its preference for fructose-1-phosphate, a strong glycating agent that causes DNA damage rather than a canonical yeast metabolite, suggests a damage-control function in hexose phosphate metabolism. Has also been shown to have O-methyltransferase activity that methylates glutamate residues of target proteins to form gamma-glutamyl methyl ester residues. Possibly methylates PCNA, suggesting it is involved in the DNA damage response.</text>
</comment>
<evidence type="ECO:0000256" key="4">
    <source>
        <dbReference type="ARBA" id="ARBA00022596"/>
    </source>
</evidence>
<keyword evidence="4" id="KW-0533">Nickel</keyword>
<keyword evidence="10" id="KW-0808">Transferase</keyword>
<proteinExistence type="inferred from homology"/>
<dbReference type="EC" id="2.1.1.-" evidence="10"/>
<gene>
    <name evidence="12" type="ORF">D910_05586</name>
</gene>
<feature type="domain" description="Damage-control phosphatase ARMT1-like metal-binding" evidence="11">
    <location>
        <begin position="31"/>
        <end position="417"/>
    </location>
</feature>
<evidence type="ECO:0000259" key="11">
    <source>
        <dbReference type="Pfam" id="PF01937"/>
    </source>
</evidence>
<organism evidence="12 13">
    <name type="scientific">Dendroctonus ponderosae</name>
    <name type="common">Mountain pine beetle</name>
    <dbReference type="NCBI Taxonomy" id="77166"/>
    <lineage>
        <taxon>Eukaryota</taxon>
        <taxon>Metazoa</taxon>
        <taxon>Ecdysozoa</taxon>
        <taxon>Arthropoda</taxon>
        <taxon>Hexapoda</taxon>
        <taxon>Insecta</taxon>
        <taxon>Pterygota</taxon>
        <taxon>Neoptera</taxon>
        <taxon>Endopterygota</taxon>
        <taxon>Coleoptera</taxon>
        <taxon>Polyphaga</taxon>
        <taxon>Cucujiformia</taxon>
        <taxon>Curculionidae</taxon>
        <taxon>Scolytinae</taxon>
        <taxon>Dendroctonus</taxon>
    </lineage>
</organism>
<sequence length="441" mass="51086">MCECTDMSMDLKTPRNVYLSAFYKRSFAYHTVKNRMPVILTQIIDTLSRTKLDVVKEFDQNSAEDLKKVISELSKFKYEIQTNKPLTKLLSDAPDIKIYNDYIDKQATEEGETTYFNTIWLLVECYMYRRIKEVFSLTDSLGSFDYFRSLKQEQFNKCRAATVILSKHLKGVTDRGFSDEKFTQEMVLTYLKANLWGNKCDLSVTLGKVNDVLNVLNVTEMDRFILVDDSQKFYDNLSSTEFSTAVYIDVVLDNAGYELITDLILMSSLSAAYPGFKVRFHVKVMPWFISDVTETDFHWTLQEMSQMDDEITRAFAKKCKEFVSSGQWSIIAHPFWTYPYEYKFMKELAPDLYSILSDSACVIFKGDLNYRKLFGEKNWDPTTPPLEALQGFQPSRLLTLRTIKADIVVGLQPGVAERCEKEDSKWMENGDYGVIHFIPKS</sequence>
<dbReference type="PANTHER" id="PTHR12260">
    <property type="entry name" value="DAMAGE-CONTROL PHOSPHATASE ARMT1"/>
    <property type="match status" value="1"/>
</dbReference>
<dbReference type="GO" id="GO:0103026">
    <property type="term" value="F:fructose-1-phosphatase activity"/>
    <property type="evidence" value="ECO:0007669"/>
    <property type="project" value="RHEA"/>
</dbReference>
<dbReference type="InterPro" id="IPR036075">
    <property type="entry name" value="ARMT-1-like_metal-bd_sf"/>
</dbReference>
<dbReference type="Gene3D" id="1.20.930.60">
    <property type="match status" value="1"/>
</dbReference>